<dbReference type="AlphaFoldDB" id="A0AAV9XLP5"/>
<dbReference type="SUPFAM" id="SSF82171">
    <property type="entry name" value="DPP6 N-terminal domain-like"/>
    <property type="match status" value="1"/>
</dbReference>
<dbReference type="Gene3D" id="2.130.10.10">
    <property type="entry name" value="YVTN repeat-like/Quinoprotein amine dehydrogenase"/>
    <property type="match status" value="2"/>
</dbReference>
<accession>A0AAV9XLP5</accession>
<feature type="domain" description="Nephrocystin 3-like N-terminal" evidence="2">
    <location>
        <begin position="6"/>
        <end position="123"/>
    </location>
</feature>
<evidence type="ECO:0000313" key="4">
    <source>
        <dbReference type="Proteomes" id="UP001365542"/>
    </source>
</evidence>
<dbReference type="PANTHER" id="PTHR10039:SF14">
    <property type="entry name" value="NACHT DOMAIN-CONTAINING PROTEIN"/>
    <property type="match status" value="1"/>
</dbReference>
<dbReference type="InterPro" id="IPR056884">
    <property type="entry name" value="NPHP3-like_N"/>
</dbReference>
<comment type="caution">
    <text evidence="3">The sequence shown here is derived from an EMBL/GenBank/DDBJ whole genome shotgun (WGS) entry which is preliminary data.</text>
</comment>
<proteinExistence type="predicted"/>
<evidence type="ECO:0000313" key="3">
    <source>
        <dbReference type="EMBL" id="KAK6542715.1"/>
    </source>
</evidence>
<keyword evidence="4" id="KW-1185">Reference proteome</keyword>
<dbReference type="Pfam" id="PF24883">
    <property type="entry name" value="NPHP3_N"/>
    <property type="match status" value="1"/>
</dbReference>
<reference evidence="3 4" key="1">
    <citation type="submission" date="2019-10" db="EMBL/GenBank/DDBJ databases">
        <authorList>
            <person name="Palmer J.M."/>
        </authorList>
    </citation>
    <scope>NUCLEOTIDE SEQUENCE [LARGE SCALE GENOMIC DNA]</scope>
    <source>
        <strain evidence="3 4">TWF694</strain>
    </source>
</reference>
<dbReference type="EMBL" id="JAVHJO010000002">
    <property type="protein sequence ID" value="KAK6542715.1"/>
    <property type="molecule type" value="Genomic_DNA"/>
</dbReference>
<evidence type="ECO:0000259" key="2">
    <source>
        <dbReference type="Pfam" id="PF24883"/>
    </source>
</evidence>
<organism evidence="3 4">
    <name type="scientific">Orbilia ellipsospora</name>
    <dbReference type="NCBI Taxonomy" id="2528407"/>
    <lineage>
        <taxon>Eukaryota</taxon>
        <taxon>Fungi</taxon>
        <taxon>Dikarya</taxon>
        <taxon>Ascomycota</taxon>
        <taxon>Pezizomycotina</taxon>
        <taxon>Orbiliomycetes</taxon>
        <taxon>Orbiliales</taxon>
        <taxon>Orbiliaceae</taxon>
        <taxon>Orbilia</taxon>
    </lineage>
</organism>
<name>A0AAV9XLP5_9PEZI</name>
<dbReference type="Proteomes" id="UP001365542">
    <property type="component" value="Unassembled WGS sequence"/>
</dbReference>
<gene>
    <name evidence="3" type="ORF">TWF694_006658</name>
</gene>
<evidence type="ECO:0000256" key="1">
    <source>
        <dbReference type="ARBA" id="ARBA00022737"/>
    </source>
</evidence>
<dbReference type="InterPro" id="IPR015943">
    <property type="entry name" value="WD40/YVTN_repeat-like_dom_sf"/>
</dbReference>
<keyword evidence="1" id="KW-0677">Repeat</keyword>
<dbReference type="PANTHER" id="PTHR10039">
    <property type="entry name" value="AMELOGENIN"/>
    <property type="match status" value="1"/>
</dbReference>
<protein>
    <recommendedName>
        <fullName evidence="2">Nephrocystin 3-like N-terminal domain-containing protein</fullName>
    </recommendedName>
</protein>
<sequence length="1205" mass="136185">MAVIGTSFFFSRQDDGRNKAKLLFTTIARGLSAVFPQYKQNLSKTLQDHKTIVDQNLRDQWDMLILKPLPKSYDQGSSPQAIFIILDALDECESDGRWHPILRFLQEIGTLRNVPLRLLVTSRPEHQLRRGFQDIANALLLEIEVLGKIPLAEPDAPIEDDITKFLKKEFDDLRTAFGMAETWPSIEKIHLLAKRANGLFIHAATSVRFLRSANISCLESRLGSILLEYPYATSPQHTLDQIYTQILKESMLKDVLECEKEVISGDFKRLMGAILCLAHPISLTELHHLISFPVNKIESIFGNLHSILTVPGDDQNQPIDILHLSFRDFLISRDRCQEESLRINEEDTHYFLFKECIHSSRRDLQENDETHKFLRVHLIHWLEAMGILRCASEAILAINSLIEITNSAPKTEIRQLIREAKRFAMLNREIMETHPLQFYASGITFAPKDSLVRKYFSSGMPKWLLSDPETRSHWSDLLQVFYAGIGDGHLISMAFSLDGKFIVAYRKIFSEDGQSFVVIVWKISNGAKVQFSISGPPIANLTFFPGLSQILVLLGDPIDDKGATNCVTLQLWDAETGIKIKQVHVQVAIELMDNCRPVFALDGMGGTPRDLGQDGYQYFKLRFRNGFLVLSDGLKVGIWNTLTTGQILVLKGIFSVTPSGLTGKEAGTKLNTSDTGEYETDEKHFISSIAIFPMRTIAAAAVDHKRIVIFDMTIGRKLQTITVGDNFSLEGVLDISPDGGILAMRASDTIDNPCVMLWSCRTWSFLKLISTTCRQYPSSEQDILFTPDSEVIAIQGSDEVHMHKVFATVKHIDPKSAADFSSQMDPVQQLLSIDKMRVSPNSKIAVSGKSSGYFQVWDLQDRCIKYSFTAQNMRRHDFNSGIISFSKDSKMVAISAGEKAKVACWDISTTPSESLDLHALEIIKSDPCSRLNICFRTMRELTLDSTPQFVYECFDLGTERQGKFELPYNLDSNGKVSPCGTIFAIEGRSIVSNTYCLILCNSPKQQLEKSETKSDLEWIVLPRSDVIFRHATFSHDGKLLVASSHENFEANSIVGVWELQDYSSTEIILDDKYMIQGLVLSKDKEYLAISTVTMVLICSLASKEIIGRCAMIEWLERKKVAREDVVWEDSQKIHTVSFPLHMLSQYAPRFSRRFCLRGSWLCDRFEKILWFNQEYSPNVIVEPEDDNLVVIGTSGEGRVLFLEID</sequence>